<sequence>MEGKRRDNSSSYEEQKQKSRPDLSNIFSRGLSWLLILPIRFYRQFISPFTPPSCRFTPTCSEYARQAILKHGPFKGLALAIWRILRCNPWGGSGYDPVP</sequence>
<dbReference type="AlphaFoldDB" id="A0A379E152"/>
<dbReference type="RefSeq" id="WP_004354409.1">
    <property type="nucleotide sequence ID" value="NZ_CAJPOG010000171.1"/>
</dbReference>
<dbReference type="HAMAP" id="MF_00386">
    <property type="entry name" value="UPF0161_YidD"/>
    <property type="match status" value="1"/>
</dbReference>
<dbReference type="SMART" id="SM01234">
    <property type="entry name" value="Haemolytic"/>
    <property type="match status" value="1"/>
</dbReference>
<dbReference type="Pfam" id="PF01809">
    <property type="entry name" value="YidD"/>
    <property type="match status" value="1"/>
</dbReference>
<evidence type="ECO:0000313" key="3">
    <source>
        <dbReference type="EMBL" id="SUB86453.1"/>
    </source>
</evidence>
<feature type="region of interest" description="Disordered" evidence="2">
    <location>
        <begin position="1"/>
        <end position="21"/>
    </location>
</feature>
<organism evidence="3 4">
    <name type="scientific">Prevotella denticola</name>
    <dbReference type="NCBI Taxonomy" id="28129"/>
    <lineage>
        <taxon>Bacteria</taxon>
        <taxon>Pseudomonadati</taxon>
        <taxon>Bacteroidota</taxon>
        <taxon>Bacteroidia</taxon>
        <taxon>Bacteroidales</taxon>
        <taxon>Prevotellaceae</taxon>
        <taxon>Prevotella</taxon>
    </lineage>
</organism>
<dbReference type="InterPro" id="IPR002696">
    <property type="entry name" value="Membr_insert_effic_factor_YidD"/>
</dbReference>
<reference evidence="3 4" key="1">
    <citation type="submission" date="2018-06" db="EMBL/GenBank/DDBJ databases">
        <authorList>
            <consortium name="Pathogen Informatics"/>
            <person name="Doyle S."/>
        </authorList>
    </citation>
    <scope>NUCLEOTIDE SEQUENCE [LARGE SCALE GENOMIC DNA]</scope>
    <source>
        <strain evidence="3 4">NCTC13067</strain>
    </source>
</reference>
<keyword evidence="1" id="KW-0472">Membrane</keyword>
<dbReference type="GO" id="GO:0005886">
    <property type="term" value="C:plasma membrane"/>
    <property type="evidence" value="ECO:0007669"/>
    <property type="project" value="UniProtKB-SubCell"/>
</dbReference>
<name>A0A379E152_9BACT</name>
<evidence type="ECO:0000256" key="2">
    <source>
        <dbReference type="SAM" id="MobiDB-lite"/>
    </source>
</evidence>
<comment type="function">
    <text evidence="1">Could be involved in insertion of integral membrane proteins into the membrane.</text>
</comment>
<dbReference type="NCBIfam" id="TIGR00278">
    <property type="entry name" value="membrane protein insertion efficiency factor YidD"/>
    <property type="match status" value="1"/>
</dbReference>
<dbReference type="EMBL" id="UGTM01000001">
    <property type="protein sequence ID" value="SUB86453.1"/>
    <property type="molecule type" value="Genomic_DNA"/>
</dbReference>
<dbReference type="Proteomes" id="UP000255469">
    <property type="component" value="Unassembled WGS sequence"/>
</dbReference>
<comment type="similarity">
    <text evidence="1">Belongs to the UPF0161 family.</text>
</comment>
<proteinExistence type="inferred from homology"/>
<dbReference type="PANTHER" id="PTHR33383">
    <property type="entry name" value="MEMBRANE PROTEIN INSERTION EFFICIENCY FACTOR-RELATED"/>
    <property type="match status" value="1"/>
</dbReference>
<dbReference type="PANTHER" id="PTHR33383:SF1">
    <property type="entry name" value="MEMBRANE PROTEIN INSERTION EFFICIENCY FACTOR-RELATED"/>
    <property type="match status" value="1"/>
</dbReference>
<evidence type="ECO:0000313" key="4">
    <source>
        <dbReference type="Proteomes" id="UP000255469"/>
    </source>
</evidence>
<keyword evidence="1" id="KW-1003">Cell membrane</keyword>
<evidence type="ECO:0000256" key="1">
    <source>
        <dbReference type="HAMAP-Rule" id="MF_00386"/>
    </source>
</evidence>
<protein>
    <recommendedName>
        <fullName evidence="1">Putative membrane protein insertion efficiency factor</fullName>
    </recommendedName>
</protein>
<gene>
    <name evidence="3" type="primary">yidD</name>
    <name evidence="3" type="ORF">NCTC13067_00090</name>
</gene>
<comment type="subcellular location">
    <subcellularLocation>
        <location evidence="1">Cell membrane</location>
        <topology evidence="1">Peripheral membrane protein</topology>
        <orientation evidence="1">Cytoplasmic side</orientation>
    </subcellularLocation>
</comment>
<accession>A0A379E152</accession>